<gene>
    <name evidence="1" type="primary">WBGene00273247</name>
</gene>
<dbReference type="EnsemblMetazoa" id="PPA34878.1">
    <property type="protein sequence ID" value="PPA34878.1"/>
    <property type="gene ID" value="WBGene00273247"/>
</dbReference>
<keyword evidence="2" id="KW-1185">Reference proteome</keyword>
<reference evidence="2" key="1">
    <citation type="journal article" date="2008" name="Nat. Genet.">
        <title>The Pristionchus pacificus genome provides a unique perspective on nematode lifestyle and parasitism.</title>
        <authorList>
            <person name="Dieterich C."/>
            <person name="Clifton S.W."/>
            <person name="Schuster L.N."/>
            <person name="Chinwalla A."/>
            <person name="Delehaunty K."/>
            <person name="Dinkelacker I."/>
            <person name="Fulton L."/>
            <person name="Fulton R."/>
            <person name="Godfrey J."/>
            <person name="Minx P."/>
            <person name="Mitreva M."/>
            <person name="Roeseler W."/>
            <person name="Tian H."/>
            <person name="Witte H."/>
            <person name="Yang S.P."/>
            <person name="Wilson R.K."/>
            <person name="Sommer R.J."/>
        </authorList>
    </citation>
    <scope>NUCLEOTIDE SEQUENCE [LARGE SCALE GENOMIC DNA]</scope>
    <source>
        <strain evidence="2">PS312</strain>
    </source>
</reference>
<reference evidence="1" key="2">
    <citation type="submission" date="2022-06" db="UniProtKB">
        <authorList>
            <consortium name="EnsemblMetazoa"/>
        </authorList>
    </citation>
    <scope>IDENTIFICATION</scope>
    <source>
        <strain evidence="1">PS312</strain>
    </source>
</reference>
<evidence type="ECO:0000313" key="2">
    <source>
        <dbReference type="Proteomes" id="UP000005239"/>
    </source>
</evidence>
<proteinExistence type="predicted"/>
<sequence length="263" mass="29531">MAGIRHELVLHPYYSPSRHSDVTTGLRAEWGEPYARSASSVHVCYRNPLPYLLRDHNRRLDVLGRLIAVHDEELGRRHPAQTWRLRSGFICTTLPRSSPTTSCLPAIIHFRYYRGRPDLNLQIVMLKAYELLIQFKTTSLDYEQRNRACKRLAGRIIHSMINTNSDEHHPRTIGQNRSYRTSAFTATVIRLRSEAAATSVSAAAGDHSKQRAVAPGSAETRTVTTISDYLPAGVSASTPISVPSQLHETATSEACRRGYRLIT</sequence>
<accession>A0A2A6C8Y5</accession>
<evidence type="ECO:0000313" key="1">
    <source>
        <dbReference type="EnsemblMetazoa" id="PPA34878.1"/>
    </source>
</evidence>
<organism evidence="1 2">
    <name type="scientific">Pristionchus pacificus</name>
    <name type="common">Parasitic nematode worm</name>
    <dbReference type="NCBI Taxonomy" id="54126"/>
    <lineage>
        <taxon>Eukaryota</taxon>
        <taxon>Metazoa</taxon>
        <taxon>Ecdysozoa</taxon>
        <taxon>Nematoda</taxon>
        <taxon>Chromadorea</taxon>
        <taxon>Rhabditida</taxon>
        <taxon>Rhabditina</taxon>
        <taxon>Diplogasteromorpha</taxon>
        <taxon>Diplogasteroidea</taxon>
        <taxon>Neodiplogasteridae</taxon>
        <taxon>Pristionchus</taxon>
    </lineage>
</organism>
<dbReference type="AlphaFoldDB" id="A0A2A6C8Y5"/>
<protein>
    <submittedName>
        <fullName evidence="1">Uncharacterized protein</fullName>
    </submittedName>
</protein>
<dbReference type="Proteomes" id="UP000005239">
    <property type="component" value="Unassembled WGS sequence"/>
</dbReference>
<name>A0A2A6C8Y5_PRIPA</name>
<accession>A0A8R1YPH5</accession>